<evidence type="ECO:0000313" key="2">
    <source>
        <dbReference type="Proteomes" id="UP000250140"/>
    </source>
</evidence>
<gene>
    <name evidence="1" type="ORF">AOQ84DRAFT_366353</name>
</gene>
<accession>A0A8E2EVU7</accession>
<protein>
    <submittedName>
        <fullName evidence="1">Uncharacterized protein</fullName>
    </submittedName>
</protein>
<dbReference type="Proteomes" id="UP000250140">
    <property type="component" value="Unassembled WGS sequence"/>
</dbReference>
<proteinExistence type="predicted"/>
<feature type="non-terminal residue" evidence="1">
    <location>
        <position position="1"/>
    </location>
</feature>
<dbReference type="AlphaFoldDB" id="A0A8E2EVU7"/>
<evidence type="ECO:0000313" key="1">
    <source>
        <dbReference type="EMBL" id="OCL05799.1"/>
    </source>
</evidence>
<organism evidence="1 2">
    <name type="scientific">Glonium stellatum</name>
    <dbReference type="NCBI Taxonomy" id="574774"/>
    <lineage>
        <taxon>Eukaryota</taxon>
        <taxon>Fungi</taxon>
        <taxon>Dikarya</taxon>
        <taxon>Ascomycota</taxon>
        <taxon>Pezizomycotina</taxon>
        <taxon>Dothideomycetes</taxon>
        <taxon>Pleosporomycetidae</taxon>
        <taxon>Gloniales</taxon>
        <taxon>Gloniaceae</taxon>
        <taxon>Glonium</taxon>
    </lineage>
</organism>
<dbReference type="EMBL" id="KV750205">
    <property type="protein sequence ID" value="OCL05799.1"/>
    <property type="molecule type" value="Genomic_DNA"/>
</dbReference>
<sequence>ISLLGNGSHAWVGCVGLNTSFKKEAVISEDVESFALLISRIILEFEKQCKQTLINYNSFANFKQRFINLSQTNFAGVKHHIKHLILPFIRKGDLSSRYESPFNRAIIGHVGDELSDHLNGATGSIDRYTECLTILGVGCGSVFDKKLRKAKLESIFLGSL</sequence>
<reference evidence="1 2" key="1">
    <citation type="journal article" date="2016" name="Nat. Commun.">
        <title>Ectomycorrhizal ecology is imprinted in the genome of the dominant symbiotic fungus Cenococcum geophilum.</title>
        <authorList>
            <consortium name="DOE Joint Genome Institute"/>
            <person name="Peter M."/>
            <person name="Kohler A."/>
            <person name="Ohm R.A."/>
            <person name="Kuo A."/>
            <person name="Krutzmann J."/>
            <person name="Morin E."/>
            <person name="Arend M."/>
            <person name="Barry K.W."/>
            <person name="Binder M."/>
            <person name="Choi C."/>
            <person name="Clum A."/>
            <person name="Copeland A."/>
            <person name="Grisel N."/>
            <person name="Haridas S."/>
            <person name="Kipfer T."/>
            <person name="LaButti K."/>
            <person name="Lindquist E."/>
            <person name="Lipzen A."/>
            <person name="Maire R."/>
            <person name="Meier B."/>
            <person name="Mihaltcheva S."/>
            <person name="Molinier V."/>
            <person name="Murat C."/>
            <person name="Poggeler S."/>
            <person name="Quandt C.A."/>
            <person name="Sperisen C."/>
            <person name="Tritt A."/>
            <person name="Tisserant E."/>
            <person name="Crous P.W."/>
            <person name="Henrissat B."/>
            <person name="Nehls U."/>
            <person name="Egli S."/>
            <person name="Spatafora J.W."/>
            <person name="Grigoriev I.V."/>
            <person name="Martin F.M."/>
        </authorList>
    </citation>
    <scope>NUCLEOTIDE SEQUENCE [LARGE SCALE GENOMIC DNA]</scope>
    <source>
        <strain evidence="1 2">CBS 207.34</strain>
    </source>
</reference>
<keyword evidence="2" id="KW-1185">Reference proteome</keyword>
<name>A0A8E2EVU7_9PEZI</name>